<accession>A0A382NYX8</accession>
<reference evidence="1" key="1">
    <citation type="submission" date="2018-05" db="EMBL/GenBank/DDBJ databases">
        <authorList>
            <person name="Lanie J.A."/>
            <person name="Ng W.-L."/>
            <person name="Kazmierczak K.M."/>
            <person name="Andrzejewski T.M."/>
            <person name="Davidsen T.M."/>
            <person name="Wayne K.J."/>
            <person name="Tettelin H."/>
            <person name="Glass J.I."/>
            <person name="Rusch D."/>
            <person name="Podicherti R."/>
            <person name="Tsui H.-C.T."/>
            <person name="Winkler M.E."/>
        </authorList>
    </citation>
    <scope>NUCLEOTIDE SEQUENCE</scope>
</reference>
<name>A0A382NYX8_9ZZZZ</name>
<organism evidence="1">
    <name type="scientific">marine metagenome</name>
    <dbReference type="NCBI Taxonomy" id="408172"/>
    <lineage>
        <taxon>unclassified sequences</taxon>
        <taxon>metagenomes</taxon>
        <taxon>ecological metagenomes</taxon>
    </lineage>
</organism>
<protein>
    <submittedName>
        <fullName evidence="1">Uncharacterized protein</fullName>
    </submittedName>
</protein>
<sequence>MPLSIQEIEETTETTAVPDSVAAVGESMIADAEGYRVDLLWQAGLYSYEPLNTILWVRLTPSSMRSS</sequence>
<proteinExistence type="predicted"/>
<dbReference type="AlphaFoldDB" id="A0A382NYX8"/>
<evidence type="ECO:0000313" key="1">
    <source>
        <dbReference type="EMBL" id="SVC64791.1"/>
    </source>
</evidence>
<dbReference type="EMBL" id="UINC01102853">
    <property type="protein sequence ID" value="SVC64791.1"/>
    <property type="molecule type" value="Genomic_DNA"/>
</dbReference>
<gene>
    <name evidence="1" type="ORF">METZ01_LOCUS317645</name>
</gene>